<dbReference type="Pfam" id="PF00005">
    <property type="entry name" value="ABC_tran"/>
    <property type="match status" value="1"/>
</dbReference>
<dbReference type="GO" id="GO:0016020">
    <property type="term" value="C:membrane"/>
    <property type="evidence" value="ECO:0007669"/>
    <property type="project" value="InterPro"/>
</dbReference>
<dbReference type="PROSITE" id="PS00211">
    <property type="entry name" value="ABC_TRANSPORTER_1"/>
    <property type="match status" value="1"/>
</dbReference>
<proteinExistence type="inferred from homology"/>
<dbReference type="InterPro" id="IPR003439">
    <property type="entry name" value="ABC_transporter-like_ATP-bd"/>
</dbReference>
<dbReference type="InterPro" id="IPR015860">
    <property type="entry name" value="ABC_transpr_TagH-like"/>
</dbReference>
<dbReference type="GO" id="GO:0140359">
    <property type="term" value="F:ABC-type transporter activity"/>
    <property type="evidence" value="ECO:0007669"/>
    <property type="project" value="InterPro"/>
</dbReference>
<dbReference type="SMART" id="SM00382">
    <property type="entry name" value="AAA"/>
    <property type="match status" value="1"/>
</dbReference>
<evidence type="ECO:0000256" key="2">
    <source>
        <dbReference type="ARBA" id="ARBA00022448"/>
    </source>
</evidence>
<keyword evidence="2" id="KW-0813">Transport</keyword>
<keyword evidence="4" id="KW-0067">ATP-binding</keyword>
<dbReference type="InterPro" id="IPR027417">
    <property type="entry name" value="P-loop_NTPase"/>
</dbReference>
<dbReference type="AlphaFoldDB" id="A0A0G1RI68"/>
<dbReference type="PANTHER" id="PTHR46743">
    <property type="entry name" value="TEICHOIC ACIDS EXPORT ATP-BINDING PROTEIN TAGH"/>
    <property type="match status" value="1"/>
</dbReference>
<evidence type="ECO:0000256" key="3">
    <source>
        <dbReference type="ARBA" id="ARBA00022741"/>
    </source>
</evidence>
<evidence type="ECO:0000259" key="5">
    <source>
        <dbReference type="PROSITE" id="PS50893"/>
    </source>
</evidence>
<gene>
    <name evidence="6" type="ORF">UX78_C0003G0038</name>
</gene>
<dbReference type="Gene3D" id="3.40.50.300">
    <property type="entry name" value="P-loop containing nucleotide triphosphate hydrolases"/>
    <property type="match status" value="1"/>
</dbReference>
<comment type="caution">
    <text evidence="6">The sequence shown here is derived from an EMBL/GenBank/DDBJ whole genome shotgun (WGS) entry which is preliminary data.</text>
</comment>
<evidence type="ECO:0000313" key="7">
    <source>
        <dbReference type="Proteomes" id="UP000034607"/>
    </source>
</evidence>
<reference evidence="6 7" key="1">
    <citation type="journal article" date="2015" name="Nature">
        <title>rRNA introns, odd ribosomes, and small enigmatic genomes across a large radiation of phyla.</title>
        <authorList>
            <person name="Brown C.T."/>
            <person name="Hug L.A."/>
            <person name="Thomas B.C."/>
            <person name="Sharon I."/>
            <person name="Castelle C.J."/>
            <person name="Singh A."/>
            <person name="Wilkins M.J."/>
            <person name="Williams K.H."/>
            <person name="Banfield J.F."/>
        </authorList>
    </citation>
    <scope>NUCLEOTIDE SEQUENCE [LARGE SCALE GENOMIC DNA]</scope>
</reference>
<dbReference type="Proteomes" id="UP000034607">
    <property type="component" value="Unassembled WGS sequence"/>
</dbReference>
<accession>A0A0G1RI68</accession>
<dbReference type="EMBL" id="LCNM01000003">
    <property type="protein sequence ID" value="KKU56762.1"/>
    <property type="molecule type" value="Genomic_DNA"/>
</dbReference>
<dbReference type="SUPFAM" id="SSF52540">
    <property type="entry name" value="P-loop containing nucleoside triphosphate hydrolases"/>
    <property type="match status" value="1"/>
</dbReference>
<dbReference type="GO" id="GO:0016887">
    <property type="term" value="F:ATP hydrolysis activity"/>
    <property type="evidence" value="ECO:0007669"/>
    <property type="project" value="InterPro"/>
</dbReference>
<dbReference type="PANTHER" id="PTHR46743:SF2">
    <property type="entry name" value="TEICHOIC ACIDS EXPORT ATP-BINDING PROTEIN TAGH"/>
    <property type="match status" value="1"/>
</dbReference>
<dbReference type="PATRIC" id="fig|1618357.3.peg.234"/>
<dbReference type="CDD" id="cd03220">
    <property type="entry name" value="ABC_KpsT_Wzt"/>
    <property type="match status" value="1"/>
</dbReference>
<dbReference type="GO" id="GO:0005524">
    <property type="term" value="F:ATP binding"/>
    <property type="evidence" value="ECO:0007669"/>
    <property type="project" value="UniProtKB-KW"/>
</dbReference>
<protein>
    <submittedName>
        <fullName evidence="6">ABC transporter related protein</fullName>
    </submittedName>
</protein>
<dbReference type="InterPro" id="IPR003593">
    <property type="entry name" value="AAA+_ATPase"/>
</dbReference>
<feature type="domain" description="ABC transporter" evidence="5">
    <location>
        <begin position="35"/>
        <end position="257"/>
    </location>
</feature>
<evidence type="ECO:0000256" key="1">
    <source>
        <dbReference type="ARBA" id="ARBA00005417"/>
    </source>
</evidence>
<evidence type="ECO:0000313" key="6">
    <source>
        <dbReference type="EMBL" id="KKU56762.1"/>
    </source>
</evidence>
<comment type="similarity">
    <text evidence="1">Belongs to the ABC transporter superfamily.</text>
</comment>
<organism evidence="6 7">
    <name type="scientific">Candidatus Amesbacteria bacterium GW2011_GWA2_47_11</name>
    <dbReference type="NCBI Taxonomy" id="1618357"/>
    <lineage>
        <taxon>Bacteria</taxon>
        <taxon>Candidatus Amesiibacteriota</taxon>
    </lineage>
</organism>
<evidence type="ECO:0000256" key="4">
    <source>
        <dbReference type="ARBA" id="ARBA00022840"/>
    </source>
</evidence>
<keyword evidence="3" id="KW-0547">Nucleotide-binding</keyword>
<sequence length="409" mass="45187">MPPIIEVTRLSKTYRLGERVSYHALRDSFTHLLRHPLKTLFNPRPADDLWALRDISFAVQPGEVMGIIGPNGAGKSTLLKILSRITLPTSGRAVLRGRIASLLEVGTGFHQELTGRENIYLNGAILGMTKKEISRKFAQIVEFSGVKPFLDTPVKHYSSGMRVRLAFAVAAHLDPEILLIDEVLAVGDAEFQKKCLHKMEDIVKDSRRTILFVSHNLPAVVQLCARSIYLEGGRIKAIGSTPEVVNRYTTKYISQGKVALAVVSGRRGSGSLRLKSLAIRNQNNQSEIHSLDRLLITAELDKSLTSQQHLRLVLGFYDPLGVGLFRLDTGSLSAAKLKGKKVFISTGILNLTPVECWVNYSLFIDGILTDHAKKAARFSLLPTGQESETTNHQFATTIIDHQVISYGQS</sequence>
<dbReference type="InterPro" id="IPR050683">
    <property type="entry name" value="Bact_Polysacc_Export_ATP-bd"/>
</dbReference>
<dbReference type="InterPro" id="IPR017871">
    <property type="entry name" value="ABC_transporter-like_CS"/>
</dbReference>
<name>A0A0G1RI68_9BACT</name>
<dbReference type="PROSITE" id="PS50893">
    <property type="entry name" value="ABC_TRANSPORTER_2"/>
    <property type="match status" value="1"/>
</dbReference>